<comment type="caution">
    <text evidence="2">The sequence shown here is derived from an EMBL/GenBank/DDBJ whole genome shotgun (WGS) entry which is preliminary data.</text>
</comment>
<proteinExistence type="predicted"/>
<feature type="non-terminal residue" evidence="2">
    <location>
        <position position="1"/>
    </location>
</feature>
<sequence length="111" mass="10980">GIRTNSSGVASTLAGAQPTAVPSIAEGASSSSSSLPPPRPATSAFSSSSLRPAVVDGLHQQQQRLRRVSGFTGRQGLAGTRQPLAHSSLSTRGSALPSTVVPASSTTAAAT</sequence>
<protein>
    <submittedName>
        <fullName evidence="2">Uncharacterized protein</fullName>
    </submittedName>
</protein>
<gene>
    <name evidence="2" type="ORF">Agub_g12842</name>
</gene>
<accession>A0AAD3HRL1</accession>
<dbReference type="AlphaFoldDB" id="A0AAD3HRL1"/>
<evidence type="ECO:0000256" key="1">
    <source>
        <dbReference type="SAM" id="MobiDB-lite"/>
    </source>
</evidence>
<organism evidence="2 3">
    <name type="scientific">Astrephomene gubernaculifera</name>
    <dbReference type="NCBI Taxonomy" id="47775"/>
    <lineage>
        <taxon>Eukaryota</taxon>
        <taxon>Viridiplantae</taxon>
        <taxon>Chlorophyta</taxon>
        <taxon>core chlorophytes</taxon>
        <taxon>Chlorophyceae</taxon>
        <taxon>CS clade</taxon>
        <taxon>Chlamydomonadales</taxon>
        <taxon>Astrephomenaceae</taxon>
        <taxon>Astrephomene</taxon>
    </lineage>
</organism>
<evidence type="ECO:0000313" key="3">
    <source>
        <dbReference type="Proteomes" id="UP001054857"/>
    </source>
</evidence>
<feature type="region of interest" description="Disordered" evidence="1">
    <location>
        <begin position="1"/>
        <end position="111"/>
    </location>
</feature>
<feature type="compositionally biased region" description="Low complexity" evidence="1">
    <location>
        <begin position="97"/>
        <end position="111"/>
    </location>
</feature>
<name>A0AAD3HRL1_9CHLO</name>
<dbReference type="EMBL" id="BMAR01000038">
    <property type="protein sequence ID" value="GFR50568.1"/>
    <property type="molecule type" value="Genomic_DNA"/>
</dbReference>
<keyword evidence="3" id="KW-1185">Reference proteome</keyword>
<dbReference type="Proteomes" id="UP001054857">
    <property type="component" value="Unassembled WGS sequence"/>
</dbReference>
<feature type="non-terminal residue" evidence="2">
    <location>
        <position position="111"/>
    </location>
</feature>
<evidence type="ECO:0000313" key="2">
    <source>
        <dbReference type="EMBL" id="GFR50568.1"/>
    </source>
</evidence>
<feature type="compositionally biased region" description="Polar residues" evidence="1">
    <location>
        <begin position="1"/>
        <end position="10"/>
    </location>
</feature>
<reference evidence="2 3" key="1">
    <citation type="journal article" date="2021" name="Sci. Rep.">
        <title>Genome sequencing of the multicellular alga Astrephomene provides insights into convergent evolution of germ-soma differentiation.</title>
        <authorList>
            <person name="Yamashita S."/>
            <person name="Yamamoto K."/>
            <person name="Matsuzaki R."/>
            <person name="Suzuki S."/>
            <person name="Yamaguchi H."/>
            <person name="Hirooka S."/>
            <person name="Minakuchi Y."/>
            <person name="Miyagishima S."/>
            <person name="Kawachi M."/>
            <person name="Toyoda A."/>
            <person name="Nozaki H."/>
        </authorList>
    </citation>
    <scope>NUCLEOTIDE SEQUENCE [LARGE SCALE GENOMIC DNA]</scope>
    <source>
        <strain evidence="2 3">NIES-4017</strain>
    </source>
</reference>
<feature type="compositionally biased region" description="Low complexity" evidence="1">
    <location>
        <begin position="22"/>
        <end position="34"/>
    </location>
</feature>